<accession>A0A5E4Q105</accession>
<proteinExistence type="predicted"/>
<evidence type="ECO:0000313" key="2">
    <source>
        <dbReference type="Proteomes" id="UP000324832"/>
    </source>
</evidence>
<protein>
    <submittedName>
        <fullName evidence="1">Uncharacterized protein</fullName>
    </submittedName>
</protein>
<dbReference type="Proteomes" id="UP000324832">
    <property type="component" value="Unassembled WGS sequence"/>
</dbReference>
<reference evidence="1 2" key="1">
    <citation type="submission" date="2017-07" db="EMBL/GenBank/DDBJ databases">
        <authorList>
            <person name="Talla V."/>
            <person name="Backstrom N."/>
        </authorList>
    </citation>
    <scope>NUCLEOTIDE SEQUENCE [LARGE SCALE GENOMIC DNA]</scope>
</reference>
<organism evidence="1 2">
    <name type="scientific">Leptidea sinapis</name>
    <dbReference type="NCBI Taxonomy" id="189913"/>
    <lineage>
        <taxon>Eukaryota</taxon>
        <taxon>Metazoa</taxon>
        <taxon>Ecdysozoa</taxon>
        <taxon>Arthropoda</taxon>
        <taxon>Hexapoda</taxon>
        <taxon>Insecta</taxon>
        <taxon>Pterygota</taxon>
        <taxon>Neoptera</taxon>
        <taxon>Endopterygota</taxon>
        <taxon>Lepidoptera</taxon>
        <taxon>Glossata</taxon>
        <taxon>Ditrysia</taxon>
        <taxon>Papilionoidea</taxon>
        <taxon>Pieridae</taxon>
        <taxon>Dismorphiinae</taxon>
        <taxon>Leptidea</taxon>
    </lineage>
</organism>
<name>A0A5E4Q105_9NEOP</name>
<evidence type="ECO:0000313" key="1">
    <source>
        <dbReference type="EMBL" id="VVC91178.1"/>
    </source>
</evidence>
<gene>
    <name evidence="1" type="ORF">LSINAPIS_LOCUS3910</name>
</gene>
<sequence length="72" mass="8026">MADGFAFSQEEGASVSQADVIRAYDTIFDAWSTRCSPIDCHPFAPRCRPIGHESMCLRQAALPTRRGYKNMS</sequence>
<keyword evidence="2" id="KW-1185">Reference proteome</keyword>
<dbReference type="AlphaFoldDB" id="A0A5E4Q105"/>
<dbReference type="EMBL" id="FZQP02001003">
    <property type="protein sequence ID" value="VVC91178.1"/>
    <property type="molecule type" value="Genomic_DNA"/>
</dbReference>